<reference evidence="3" key="1">
    <citation type="submission" date="2022-10" db="EMBL/GenBank/DDBJ databases">
        <title>The WGS of Solirubrobacter ginsenosidimutans DSM 21036.</title>
        <authorList>
            <person name="Jiang Z."/>
        </authorList>
    </citation>
    <scope>NUCLEOTIDE SEQUENCE</scope>
    <source>
        <strain evidence="3">DSM 21036</strain>
    </source>
</reference>
<feature type="domain" description="Protein SirB1 N-terminal" evidence="2">
    <location>
        <begin position="56"/>
        <end position="150"/>
    </location>
</feature>
<organism evidence="3 4">
    <name type="scientific">Solirubrobacter ginsenosidimutans</name>
    <dbReference type="NCBI Taxonomy" id="490573"/>
    <lineage>
        <taxon>Bacteria</taxon>
        <taxon>Bacillati</taxon>
        <taxon>Actinomycetota</taxon>
        <taxon>Thermoleophilia</taxon>
        <taxon>Solirubrobacterales</taxon>
        <taxon>Solirubrobacteraceae</taxon>
        <taxon>Solirubrobacter</taxon>
    </lineage>
</organism>
<dbReference type="Proteomes" id="UP001149140">
    <property type="component" value="Unassembled WGS sequence"/>
</dbReference>
<comment type="caution">
    <text evidence="3">The sequence shown here is derived from an EMBL/GenBank/DDBJ whole genome shotgun (WGS) entry which is preliminary data.</text>
</comment>
<evidence type="ECO:0000256" key="1">
    <source>
        <dbReference type="ARBA" id="ARBA00007100"/>
    </source>
</evidence>
<proteinExistence type="inferred from homology"/>
<evidence type="ECO:0000313" key="4">
    <source>
        <dbReference type="Proteomes" id="UP001149140"/>
    </source>
</evidence>
<dbReference type="RefSeq" id="WP_270038464.1">
    <property type="nucleotide sequence ID" value="NZ_JAPDOD010000003.1"/>
</dbReference>
<evidence type="ECO:0000259" key="2">
    <source>
        <dbReference type="Pfam" id="PF13369"/>
    </source>
</evidence>
<comment type="similarity">
    <text evidence="1">Belongs to the UPF0162 family.</text>
</comment>
<name>A0A9X3MNF7_9ACTN</name>
<gene>
    <name evidence="3" type="ORF">OM076_05430</name>
</gene>
<keyword evidence="4" id="KW-1185">Reference proteome</keyword>
<accession>A0A9X3MNF7</accession>
<protein>
    <submittedName>
        <fullName evidence="3">Transglutaminase-like domain-containing protein</fullName>
    </submittedName>
</protein>
<sequence>MDGFTRLASGGCPPIADLMLALAAEFHDVDTDAADSRLDELALPLFGLAGGDLRLAAARLANVLDTDPGFDADRSSVAGLWFDAALEARTGHPLVLAALMAEVGRRAGLPVHVLSAPTGWYAGLADGERLWLVDATMDGSTADPWSLRRHCTHELAFAALLGLSERFNRAGNRRGSAKAALLRSRLPLKTT</sequence>
<dbReference type="InterPro" id="IPR032698">
    <property type="entry name" value="SirB1_N"/>
</dbReference>
<dbReference type="AlphaFoldDB" id="A0A9X3MNF7"/>
<dbReference type="EMBL" id="JAPDOD010000003">
    <property type="protein sequence ID" value="MDA0159694.1"/>
    <property type="molecule type" value="Genomic_DNA"/>
</dbReference>
<dbReference type="Pfam" id="PF13369">
    <property type="entry name" value="Transglut_core2"/>
    <property type="match status" value="1"/>
</dbReference>
<evidence type="ECO:0000313" key="3">
    <source>
        <dbReference type="EMBL" id="MDA0159694.1"/>
    </source>
</evidence>